<dbReference type="KEGG" id="ptp:RCA23_c10920"/>
<dbReference type="SUPFAM" id="SSF53041">
    <property type="entry name" value="Resolvase-like"/>
    <property type="match status" value="1"/>
</dbReference>
<dbReference type="Gene3D" id="3.90.1750.20">
    <property type="entry name" value="Putative Large Serine Recombinase, Chain B, Domain 2"/>
    <property type="match status" value="1"/>
</dbReference>
<dbReference type="EMBL" id="CP003984">
    <property type="protein sequence ID" value="AII86642.1"/>
    <property type="molecule type" value="Genomic_DNA"/>
</dbReference>
<dbReference type="InterPro" id="IPR038109">
    <property type="entry name" value="DNA_bind_recomb_sf"/>
</dbReference>
<name>A0AAN0RIE1_9RHOB</name>
<proteinExistence type="predicted"/>
<dbReference type="SMART" id="SM00857">
    <property type="entry name" value="Resolvase"/>
    <property type="match status" value="1"/>
</dbReference>
<dbReference type="Pfam" id="PF00239">
    <property type="entry name" value="Resolvase"/>
    <property type="match status" value="1"/>
</dbReference>
<dbReference type="AlphaFoldDB" id="A0AAN0RIE1"/>
<reference evidence="3 4" key="1">
    <citation type="journal article" date="2014" name="ISME J.">
        <title>Adaptation of an abundant Roseobacter RCA organism to pelagic systems revealed by genomic and transcriptomic analyses.</title>
        <authorList>
            <person name="Voget S."/>
            <person name="Wemheuer B."/>
            <person name="Brinkhoff T."/>
            <person name="Vollmers J."/>
            <person name="Dietrich S."/>
            <person name="Giebel H.A."/>
            <person name="Beardsley C."/>
            <person name="Sardemann C."/>
            <person name="Bakenhus I."/>
            <person name="Billerbeck S."/>
            <person name="Daniel R."/>
            <person name="Simon M."/>
        </authorList>
    </citation>
    <scope>NUCLEOTIDE SEQUENCE [LARGE SCALE GENOMIC DNA]</scope>
    <source>
        <strain evidence="3 4">RCA23</strain>
    </source>
</reference>
<protein>
    <recommendedName>
        <fullName evidence="5">Recombinase family protein</fullName>
    </recommendedName>
</protein>
<dbReference type="PANTHER" id="PTHR30461:SF23">
    <property type="entry name" value="DNA RECOMBINASE-RELATED"/>
    <property type="match status" value="1"/>
</dbReference>
<evidence type="ECO:0000313" key="4">
    <source>
        <dbReference type="Proteomes" id="UP000028680"/>
    </source>
</evidence>
<organism evidence="3 4">
    <name type="scientific">Planktomarina temperata RCA23</name>
    <dbReference type="NCBI Taxonomy" id="666509"/>
    <lineage>
        <taxon>Bacteria</taxon>
        <taxon>Pseudomonadati</taxon>
        <taxon>Pseudomonadota</taxon>
        <taxon>Alphaproteobacteria</taxon>
        <taxon>Rhodobacterales</taxon>
        <taxon>Paracoccaceae</taxon>
        <taxon>Planktomarina</taxon>
    </lineage>
</organism>
<dbReference type="GO" id="GO:0003677">
    <property type="term" value="F:DNA binding"/>
    <property type="evidence" value="ECO:0007669"/>
    <property type="project" value="InterPro"/>
</dbReference>
<dbReference type="Pfam" id="PF07508">
    <property type="entry name" value="Recombinase"/>
    <property type="match status" value="1"/>
</dbReference>
<feature type="domain" description="Resolvase/invertase-type recombinase catalytic" evidence="1">
    <location>
        <begin position="10"/>
        <end position="162"/>
    </location>
</feature>
<gene>
    <name evidence="3" type="ORF">RCA23_c10920</name>
</gene>
<dbReference type="PANTHER" id="PTHR30461">
    <property type="entry name" value="DNA-INVERTASE FROM LAMBDOID PROPHAGE"/>
    <property type="match status" value="1"/>
</dbReference>
<dbReference type="InterPro" id="IPR050639">
    <property type="entry name" value="SSR_resolvase"/>
</dbReference>
<dbReference type="CDD" id="cd03768">
    <property type="entry name" value="SR_ResInv"/>
    <property type="match status" value="1"/>
</dbReference>
<evidence type="ECO:0008006" key="5">
    <source>
        <dbReference type="Google" id="ProtNLM"/>
    </source>
</evidence>
<dbReference type="Gene3D" id="3.40.50.1390">
    <property type="entry name" value="Resolvase, N-terminal catalytic domain"/>
    <property type="match status" value="1"/>
</dbReference>
<evidence type="ECO:0000259" key="2">
    <source>
        <dbReference type="PROSITE" id="PS51737"/>
    </source>
</evidence>
<sequence>MNGLGRPSVRAVVYTRKSSEEGLDQEFNSLDAQYEACTAYIASQRHEGWKLVKQRFDDGGVSGGTMDRPALKALLDEVDKGLIDMIVVYKIDRLTRSLSDFARLIERLEKAGCSFVSVTQSFNTSSSMGRLTLNVLLSFAQFEREVTAERIRDKIAASKKKGMWMGGMVPWGYQVHSDPKVQSLEPHPQNAPDIQRVFDLYEELGCLSKLKREVDQLWPNRSYSRGRLHNILRNPIYIGKVRHKSDVYDGLHEAIIAQEQFDRVQQQMQLKSVIKRGTHHSRGPSAFLIGKVFDETGDRLTPSKTRKNGRSIRYYYSNRLITKGADPTGWRLRADMMEEALQDMVKQRLGRRLHRMQIAPLMKPHDVNRAIQALERLSIDQVLRLIARVDLSNSVLAIQIDHEALVNHLGINTDDLDHDYLSFEQPVAFQRRCNGTKMVWASYKSEPNHALIRAIVQSRSWVEKLKAGKSVSDITASEGISEGRLWKRIRLAFLSPKLVTAILDGTTNQELTINKLSGKDIPLNWEEQKAQFLC</sequence>
<feature type="domain" description="Recombinase" evidence="2">
    <location>
        <begin position="170"/>
        <end position="277"/>
    </location>
</feature>
<dbReference type="InterPro" id="IPR036162">
    <property type="entry name" value="Resolvase-like_N_sf"/>
</dbReference>
<dbReference type="InterPro" id="IPR011109">
    <property type="entry name" value="DNA_bind_recombinase_dom"/>
</dbReference>
<dbReference type="PROSITE" id="PS51737">
    <property type="entry name" value="RECOMBINASE_DNA_BIND"/>
    <property type="match status" value="1"/>
</dbReference>
<dbReference type="InterPro" id="IPR006119">
    <property type="entry name" value="Resolv_N"/>
</dbReference>
<accession>A0AAN0RIE1</accession>
<dbReference type="GO" id="GO:0000150">
    <property type="term" value="F:DNA strand exchange activity"/>
    <property type="evidence" value="ECO:0007669"/>
    <property type="project" value="InterPro"/>
</dbReference>
<dbReference type="Proteomes" id="UP000028680">
    <property type="component" value="Chromosome"/>
</dbReference>
<keyword evidence="4" id="KW-1185">Reference proteome</keyword>
<dbReference type="PROSITE" id="PS51736">
    <property type="entry name" value="RECOMBINASES_3"/>
    <property type="match status" value="1"/>
</dbReference>
<dbReference type="RefSeq" id="WP_044049474.1">
    <property type="nucleotide sequence ID" value="NZ_CP003984.1"/>
</dbReference>
<evidence type="ECO:0000313" key="3">
    <source>
        <dbReference type="EMBL" id="AII86642.1"/>
    </source>
</evidence>
<evidence type="ECO:0000259" key="1">
    <source>
        <dbReference type="PROSITE" id="PS51736"/>
    </source>
</evidence>